<keyword evidence="2" id="KW-1185">Reference proteome</keyword>
<evidence type="ECO:0000313" key="2">
    <source>
        <dbReference type="Proteomes" id="UP000093000"/>
    </source>
</evidence>
<name>A0A1C7NLA1_9FUNG</name>
<dbReference type="AlphaFoldDB" id="A0A1C7NLA1"/>
<protein>
    <submittedName>
        <fullName evidence="1">Uncharacterized protein</fullName>
    </submittedName>
</protein>
<dbReference type="InParanoid" id="A0A1C7NLA1"/>
<accession>A0A1C7NLA1</accession>
<organism evidence="1 2">
    <name type="scientific">Choanephora cucurbitarum</name>
    <dbReference type="NCBI Taxonomy" id="101091"/>
    <lineage>
        <taxon>Eukaryota</taxon>
        <taxon>Fungi</taxon>
        <taxon>Fungi incertae sedis</taxon>
        <taxon>Mucoromycota</taxon>
        <taxon>Mucoromycotina</taxon>
        <taxon>Mucoromycetes</taxon>
        <taxon>Mucorales</taxon>
        <taxon>Mucorineae</taxon>
        <taxon>Choanephoraceae</taxon>
        <taxon>Choanephoroideae</taxon>
        <taxon>Choanephora</taxon>
    </lineage>
</organism>
<comment type="caution">
    <text evidence="1">The sequence shown here is derived from an EMBL/GenBank/DDBJ whole genome shotgun (WGS) entry which is preliminary data.</text>
</comment>
<dbReference type="Proteomes" id="UP000093000">
    <property type="component" value="Unassembled WGS sequence"/>
</dbReference>
<dbReference type="EMBL" id="LUGH01000177">
    <property type="protein sequence ID" value="OBZ88074.1"/>
    <property type="molecule type" value="Genomic_DNA"/>
</dbReference>
<proteinExistence type="predicted"/>
<sequence length="66" mass="7438">MMHLDLHNNNLSHALDQPALILLDRVDEPGGRLLCSSPVLTFGLGWEGPWHQSARYPTDRAHHRCA</sequence>
<gene>
    <name evidence="1" type="ORF">A0J61_03881</name>
</gene>
<evidence type="ECO:0000313" key="1">
    <source>
        <dbReference type="EMBL" id="OBZ88074.1"/>
    </source>
</evidence>
<reference evidence="1 2" key="1">
    <citation type="submission" date="2016-03" db="EMBL/GenBank/DDBJ databases">
        <title>Choanephora cucurbitarum.</title>
        <authorList>
            <person name="Min B."/>
            <person name="Park H."/>
            <person name="Park J.-H."/>
            <person name="Shin H.-D."/>
            <person name="Choi I.-G."/>
        </authorList>
    </citation>
    <scope>NUCLEOTIDE SEQUENCE [LARGE SCALE GENOMIC DNA]</scope>
    <source>
        <strain evidence="1 2">KUS-F28377</strain>
    </source>
</reference>